<dbReference type="InterPro" id="IPR002220">
    <property type="entry name" value="DapA-like"/>
</dbReference>
<dbReference type="EMBL" id="BART01031729">
    <property type="protein sequence ID" value="GAH16985.1"/>
    <property type="molecule type" value="Genomic_DNA"/>
</dbReference>
<dbReference type="Pfam" id="PF00701">
    <property type="entry name" value="DHDPS"/>
    <property type="match status" value="1"/>
</dbReference>
<feature type="non-terminal residue" evidence="1">
    <location>
        <position position="1"/>
    </location>
</feature>
<proteinExistence type="predicted"/>
<dbReference type="AlphaFoldDB" id="X1E9G4"/>
<sequence length="68" mass="7519">KNLNSLLIRHILTNDANALLLFGSMGDSTLFSSKIEEKIKLIDIAMEFTAKKIPILVGIYGINSSHFV</sequence>
<protein>
    <submittedName>
        <fullName evidence="1">Uncharacterized protein</fullName>
    </submittedName>
</protein>
<name>X1E9G4_9ZZZZ</name>
<dbReference type="SUPFAM" id="SSF51569">
    <property type="entry name" value="Aldolase"/>
    <property type="match status" value="1"/>
</dbReference>
<organism evidence="1">
    <name type="scientific">marine sediment metagenome</name>
    <dbReference type="NCBI Taxonomy" id="412755"/>
    <lineage>
        <taxon>unclassified sequences</taxon>
        <taxon>metagenomes</taxon>
        <taxon>ecological metagenomes</taxon>
    </lineage>
</organism>
<gene>
    <name evidence="1" type="ORF">S01H4_55042</name>
</gene>
<accession>X1E9G4</accession>
<comment type="caution">
    <text evidence="1">The sequence shown here is derived from an EMBL/GenBank/DDBJ whole genome shotgun (WGS) entry which is preliminary data.</text>
</comment>
<dbReference type="InterPro" id="IPR013785">
    <property type="entry name" value="Aldolase_TIM"/>
</dbReference>
<dbReference type="GO" id="GO:0016829">
    <property type="term" value="F:lyase activity"/>
    <property type="evidence" value="ECO:0007669"/>
    <property type="project" value="InterPro"/>
</dbReference>
<evidence type="ECO:0000313" key="1">
    <source>
        <dbReference type="EMBL" id="GAH16985.1"/>
    </source>
</evidence>
<dbReference type="Gene3D" id="3.20.20.70">
    <property type="entry name" value="Aldolase class I"/>
    <property type="match status" value="1"/>
</dbReference>
<reference evidence="1" key="1">
    <citation type="journal article" date="2014" name="Front. Microbiol.">
        <title>High frequency of phylogenetically diverse reductive dehalogenase-homologous genes in deep subseafloor sedimentary metagenomes.</title>
        <authorList>
            <person name="Kawai M."/>
            <person name="Futagami T."/>
            <person name="Toyoda A."/>
            <person name="Takaki Y."/>
            <person name="Nishi S."/>
            <person name="Hori S."/>
            <person name="Arai W."/>
            <person name="Tsubouchi T."/>
            <person name="Morono Y."/>
            <person name="Uchiyama I."/>
            <person name="Ito T."/>
            <person name="Fujiyama A."/>
            <person name="Inagaki F."/>
            <person name="Takami H."/>
        </authorList>
    </citation>
    <scope>NUCLEOTIDE SEQUENCE</scope>
    <source>
        <strain evidence="1">Expedition CK06-06</strain>
    </source>
</reference>